<dbReference type="VEuPathDB" id="FungiDB:ASPZODRAFT_383613"/>
<gene>
    <name evidence="2" type="ORF">ASPZODRAFT_383613</name>
</gene>
<keyword evidence="1" id="KW-0732">Signal</keyword>
<dbReference type="EMBL" id="KV878336">
    <property type="protein sequence ID" value="OJJ51424.1"/>
    <property type="molecule type" value="Genomic_DNA"/>
</dbReference>
<sequence length="148" mass="16205">MAKYLLVGRIMLCCSNQVVSLCPPPSSPFSLSPLFPPCNLLAFSFLSSPTQGTICFLFPCWHSNHREWTCSSNYAAVPTYAPSAVLFQGLRGCRFRGMCMAGLCRSMQEYGESMAGFFFIPDLPTPPPPSLPPLHLYVVGGVLLFSGR</sequence>
<accession>A0A1L9SW98</accession>
<evidence type="ECO:0000313" key="3">
    <source>
        <dbReference type="Proteomes" id="UP000184188"/>
    </source>
</evidence>
<name>A0A1L9SW98_9EURO</name>
<dbReference type="AlphaFoldDB" id="A0A1L9SW98"/>
<protein>
    <recommendedName>
        <fullName evidence="4">Secreted protein</fullName>
    </recommendedName>
</protein>
<evidence type="ECO:0008006" key="4">
    <source>
        <dbReference type="Google" id="ProtNLM"/>
    </source>
</evidence>
<keyword evidence="3" id="KW-1185">Reference proteome</keyword>
<feature type="signal peptide" evidence="1">
    <location>
        <begin position="1"/>
        <end position="20"/>
    </location>
</feature>
<dbReference type="Proteomes" id="UP000184188">
    <property type="component" value="Unassembled WGS sequence"/>
</dbReference>
<reference evidence="3" key="1">
    <citation type="journal article" date="2017" name="Genome Biol.">
        <title>Comparative genomics reveals high biological diversity and specific adaptations in the industrially and medically important fungal genus Aspergillus.</title>
        <authorList>
            <person name="de Vries R.P."/>
            <person name="Riley R."/>
            <person name="Wiebenga A."/>
            <person name="Aguilar-Osorio G."/>
            <person name="Amillis S."/>
            <person name="Uchima C.A."/>
            <person name="Anderluh G."/>
            <person name="Asadollahi M."/>
            <person name="Askin M."/>
            <person name="Barry K."/>
            <person name="Battaglia E."/>
            <person name="Bayram O."/>
            <person name="Benocci T."/>
            <person name="Braus-Stromeyer S.A."/>
            <person name="Caldana C."/>
            <person name="Canovas D."/>
            <person name="Cerqueira G.C."/>
            <person name="Chen F."/>
            <person name="Chen W."/>
            <person name="Choi C."/>
            <person name="Clum A."/>
            <person name="Dos Santos R.A."/>
            <person name="Damasio A.R."/>
            <person name="Diallinas G."/>
            <person name="Emri T."/>
            <person name="Fekete E."/>
            <person name="Flipphi M."/>
            <person name="Freyberg S."/>
            <person name="Gallo A."/>
            <person name="Gournas C."/>
            <person name="Habgood R."/>
            <person name="Hainaut M."/>
            <person name="Harispe M.L."/>
            <person name="Henrissat B."/>
            <person name="Hilden K.S."/>
            <person name="Hope R."/>
            <person name="Hossain A."/>
            <person name="Karabika E."/>
            <person name="Karaffa L."/>
            <person name="Karanyi Z."/>
            <person name="Krasevec N."/>
            <person name="Kuo A."/>
            <person name="Kusch H."/>
            <person name="LaButti K."/>
            <person name="Lagendijk E.L."/>
            <person name="Lapidus A."/>
            <person name="Levasseur A."/>
            <person name="Lindquist E."/>
            <person name="Lipzen A."/>
            <person name="Logrieco A.F."/>
            <person name="MacCabe A."/>
            <person name="Maekelae M.R."/>
            <person name="Malavazi I."/>
            <person name="Melin P."/>
            <person name="Meyer V."/>
            <person name="Mielnichuk N."/>
            <person name="Miskei M."/>
            <person name="Molnar A.P."/>
            <person name="Mule G."/>
            <person name="Ngan C.Y."/>
            <person name="Orejas M."/>
            <person name="Orosz E."/>
            <person name="Ouedraogo J.P."/>
            <person name="Overkamp K.M."/>
            <person name="Park H.-S."/>
            <person name="Perrone G."/>
            <person name="Piumi F."/>
            <person name="Punt P.J."/>
            <person name="Ram A.F."/>
            <person name="Ramon A."/>
            <person name="Rauscher S."/>
            <person name="Record E."/>
            <person name="Riano-Pachon D.M."/>
            <person name="Robert V."/>
            <person name="Roehrig J."/>
            <person name="Ruller R."/>
            <person name="Salamov A."/>
            <person name="Salih N.S."/>
            <person name="Samson R.A."/>
            <person name="Sandor E."/>
            <person name="Sanguinetti M."/>
            <person name="Schuetze T."/>
            <person name="Sepcic K."/>
            <person name="Shelest E."/>
            <person name="Sherlock G."/>
            <person name="Sophianopoulou V."/>
            <person name="Squina F.M."/>
            <person name="Sun H."/>
            <person name="Susca A."/>
            <person name="Todd R.B."/>
            <person name="Tsang A."/>
            <person name="Unkles S.E."/>
            <person name="van de Wiele N."/>
            <person name="van Rossen-Uffink D."/>
            <person name="Oliveira J.V."/>
            <person name="Vesth T.C."/>
            <person name="Visser J."/>
            <person name="Yu J.-H."/>
            <person name="Zhou M."/>
            <person name="Andersen M.R."/>
            <person name="Archer D.B."/>
            <person name="Baker S.E."/>
            <person name="Benoit I."/>
            <person name="Brakhage A.A."/>
            <person name="Braus G.H."/>
            <person name="Fischer R."/>
            <person name="Frisvad J.C."/>
            <person name="Goldman G.H."/>
            <person name="Houbraken J."/>
            <person name="Oakley B."/>
            <person name="Pocsi I."/>
            <person name="Scazzocchio C."/>
            <person name="Seiboth B."/>
            <person name="vanKuyk P.A."/>
            <person name="Wortman J."/>
            <person name="Dyer P.S."/>
            <person name="Grigoriev I.V."/>
        </authorList>
    </citation>
    <scope>NUCLEOTIDE SEQUENCE [LARGE SCALE GENOMIC DNA]</scope>
    <source>
        <strain evidence="3">CBS 506.65</strain>
    </source>
</reference>
<dbReference type="RefSeq" id="XP_022585934.1">
    <property type="nucleotide sequence ID" value="XM_022728294.1"/>
</dbReference>
<proteinExistence type="predicted"/>
<evidence type="ECO:0000256" key="1">
    <source>
        <dbReference type="SAM" id="SignalP"/>
    </source>
</evidence>
<dbReference type="GeneID" id="34614758"/>
<feature type="chain" id="PRO_5011956615" description="Secreted protein" evidence="1">
    <location>
        <begin position="21"/>
        <end position="148"/>
    </location>
</feature>
<organism evidence="2 3">
    <name type="scientific">Penicilliopsis zonata CBS 506.65</name>
    <dbReference type="NCBI Taxonomy" id="1073090"/>
    <lineage>
        <taxon>Eukaryota</taxon>
        <taxon>Fungi</taxon>
        <taxon>Dikarya</taxon>
        <taxon>Ascomycota</taxon>
        <taxon>Pezizomycotina</taxon>
        <taxon>Eurotiomycetes</taxon>
        <taxon>Eurotiomycetidae</taxon>
        <taxon>Eurotiales</taxon>
        <taxon>Aspergillaceae</taxon>
        <taxon>Penicilliopsis</taxon>
    </lineage>
</organism>
<evidence type="ECO:0000313" key="2">
    <source>
        <dbReference type="EMBL" id="OJJ51424.1"/>
    </source>
</evidence>